<evidence type="ECO:0000313" key="1">
    <source>
        <dbReference type="EMBL" id="GAA1554243.1"/>
    </source>
</evidence>
<protein>
    <submittedName>
        <fullName evidence="1">Uncharacterized protein</fullName>
    </submittedName>
</protein>
<dbReference type="Proteomes" id="UP001500393">
    <property type="component" value="Unassembled WGS sequence"/>
</dbReference>
<organism evidence="1 2">
    <name type="scientific">Kribbella sancticallisti</name>
    <dbReference type="NCBI Taxonomy" id="460087"/>
    <lineage>
        <taxon>Bacteria</taxon>
        <taxon>Bacillati</taxon>
        <taxon>Actinomycetota</taxon>
        <taxon>Actinomycetes</taxon>
        <taxon>Propionibacteriales</taxon>
        <taxon>Kribbellaceae</taxon>
        <taxon>Kribbella</taxon>
    </lineage>
</organism>
<accession>A0ABN2C837</accession>
<proteinExistence type="predicted"/>
<name>A0ABN2C837_9ACTN</name>
<gene>
    <name evidence="1" type="ORF">GCM10009789_04580</name>
</gene>
<sequence length="82" mass="8925">MFDDADALHTGDIRNRRRTEVRRTGGAQQIERYYRRGGDPDDAPALARYGIGVFGGRRRFTVNAQYGGSHAGLLAGQVATSG</sequence>
<reference evidence="1 2" key="1">
    <citation type="journal article" date="2019" name="Int. J. Syst. Evol. Microbiol.">
        <title>The Global Catalogue of Microorganisms (GCM) 10K type strain sequencing project: providing services to taxonomists for standard genome sequencing and annotation.</title>
        <authorList>
            <consortium name="The Broad Institute Genomics Platform"/>
            <consortium name="The Broad Institute Genome Sequencing Center for Infectious Disease"/>
            <person name="Wu L."/>
            <person name="Ma J."/>
        </authorList>
    </citation>
    <scope>NUCLEOTIDE SEQUENCE [LARGE SCALE GENOMIC DNA]</scope>
    <source>
        <strain evidence="1 2">JCM 14969</strain>
    </source>
</reference>
<keyword evidence="2" id="KW-1185">Reference proteome</keyword>
<evidence type="ECO:0000313" key="2">
    <source>
        <dbReference type="Proteomes" id="UP001500393"/>
    </source>
</evidence>
<dbReference type="EMBL" id="BAAAOS010000006">
    <property type="protein sequence ID" value="GAA1554243.1"/>
    <property type="molecule type" value="Genomic_DNA"/>
</dbReference>
<comment type="caution">
    <text evidence="1">The sequence shown here is derived from an EMBL/GenBank/DDBJ whole genome shotgun (WGS) entry which is preliminary data.</text>
</comment>